<dbReference type="PANTHER" id="PTHR36566">
    <property type="entry name" value="NICKEL INSERTION PROTEIN-RELATED"/>
    <property type="match status" value="1"/>
</dbReference>
<dbReference type="Proteomes" id="UP000824109">
    <property type="component" value="Unassembled WGS sequence"/>
</dbReference>
<feature type="compositionally biased region" description="Basic and acidic residues" evidence="2">
    <location>
        <begin position="73"/>
        <end position="89"/>
    </location>
</feature>
<reference evidence="3" key="2">
    <citation type="journal article" date="2021" name="PeerJ">
        <title>Extensive microbial diversity within the chicken gut microbiome revealed by metagenomics and culture.</title>
        <authorList>
            <person name="Gilroy R."/>
            <person name="Ravi A."/>
            <person name="Getino M."/>
            <person name="Pursley I."/>
            <person name="Horton D.L."/>
            <person name="Alikhan N.F."/>
            <person name="Baker D."/>
            <person name="Gharbi K."/>
            <person name="Hall N."/>
            <person name="Watson M."/>
            <person name="Adriaenssens E.M."/>
            <person name="Foster-Nyarko E."/>
            <person name="Jarju S."/>
            <person name="Secka A."/>
            <person name="Antonio M."/>
            <person name="Oren A."/>
            <person name="Chaudhuri R.R."/>
            <person name="La Ragione R."/>
            <person name="Hildebrand F."/>
            <person name="Pallen M.J."/>
        </authorList>
    </citation>
    <scope>NUCLEOTIDE SEQUENCE</scope>
    <source>
        <strain evidence="3">USAMLcec3-3695</strain>
    </source>
</reference>
<comment type="caution">
    <text evidence="3">The sequence shown here is derived from an EMBL/GenBank/DDBJ whole genome shotgun (WGS) entry which is preliminary data.</text>
</comment>
<organism evidence="3 4">
    <name type="scientific">Candidatus Ornithomonoglobus merdipullorum</name>
    <dbReference type="NCBI Taxonomy" id="2840895"/>
    <lineage>
        <taxon>Bacteria</taxon>
        <taxon>Bacillati</taxon>
        <taxon>Bacillota</taxon>
        <taxon>Clostridia</taxon>
        <taxon>Candidatus Ornithomonoglobus</taxon>
    </lineage>
</organism>
<evidence type="ECO:0000256" key="2">
    <source>
        <dbReference type="SAM" id="MobiDB-lite"/>
    </source>
</evidence>
<reference evidence="3" key="1">
    <citation type="submission" date="2020-10" db="EMBL/GenBank/DDBJ databases">
        <authorList>
            <person name="Gilroy R."/>
        </authorList>
    </citation>
    <scope>NUCLEOTIDE SEQUENCE</scope>
    <source>
        <strain evidence="3">USAMLcec3-3695</strain>
    </source>
</reference>
<dbReference type="EMBL" id="DVNB01000068">
    <property type="protein sequence ID" value="HIU57419.1"/>
    <property type="molecule type" value="Genomic_DNA"/>
</dbReference>
<proteinExistence type="predicted"/>
<sequence length="264" mass="28752">MKVLYFDCTMGAAGDMLMAALSELIPDKGTLKEKIDSLGIPGVTAEIRDDEKCGIKGTHIDIFVNGEEEHTEDHHEECHHNDHHHEHEHHEHHHHHHTKLSDIVKIINDLDVNESVKKNAMAVYGIIAEAEGHAHGCDVGAVHFHEVGTMDAVADVVGVCMLIDEIKPDVIKASPVSLGTGHVKCAHGILPVPAPATAYIVRDIPTERGDEDGELCTPTGAALIKYFVSEYLPCPDMKIIKTGIGTGTKDFKKPNCIRAVLGEM</sequence>
<feature type="region of interest" description="Disordered" evidence="2">
    <location>
        <begin position="73"/>
        <end position="98"/>
    </location>
</feature>
<dbReference type="InterPro" id="IPR002822">
    <property type="entry name" value="Ni_insertion"/>
</dbReference>
<keyword evidence="1" id="KW-0533">Nickel</keyword>
<gene>
    <name evidence="3" type="ORF">IAA61_06360</name>
</gene>
<evidence type="ECO:0000313" key="4">
    <source>
        <dbReference type="Proteomes" id="UP000824109"/>
    </source>
</evidence>
<dbReference type="AlphaFoldDB" id="A0A9D1MC14"/>
<dbReference type="PANTHER" id="PTHR36566:SF1">
    <property type="entry name" value="PYRIDINIUM-3,5-BISTHIOCARBOXYLIC ACID MONONUCLEOTIDE NICKEL INSERTION PROTEIN"/>
    <property type="match status" value="1"/>
</dbReference>
<accession>A0A9D1MC14</accession>
<dbReference type="Pfam" id="PF01969">
    <property type="entry name" value="Ni_insertion"/>
    <property type="match status" value="1"/>
</dbReference>
<evidence type="ECO:0000313" key="3">
    <source>
        <dbReference type="EMBL" id="HIU57419.1"/>
    </source>
</evidence>
<protein>
    <submittedName>
        <fullName evidence="3">LarC family nickel insertion protein</fullName>
    </submittedName>
</protein>
<name>A0A9D1MC14_9FIRM</name>
<evidence type="ECO:0000256" key="1">
    <source>
        <dbReference type="ARBA" id="ARBA00022596"/>
    </source>
</evidence>